<dbReference type="SUPFAM" id="SSF52540">
    <property type="entry name" value="P-loop containing nucleoside triphosphate hydrolases"/>
    <property type="match status" value="1"/>
</dbReference>
<proteinExistence type="predicted"/>
<dbReference type="EMBL" id="FNHS01000011">
    <property type="protein sequence ID" value="SDN81369.1"/>
    <property type="molecule type" value="Genomic_DNA"/>
</dbReference>
<protein>
    <submittedName>
        <fullName evidence="3">GTPase, G3E family</fullName>
    </submittedName>
</protein>
<dbReference type="Pfam" id="PF02492">
    <property type="entry name" value="cobW"/>
    <property type="match status" value="1"/>
</dbReference>
<dbReference type="InterPro" id="IPR011629">
    <property type="entry name" value="CobW-like_C"/>
</dbReference>
<dbReference type="AlphaFoldDB" id="A0A1H0EGH5"/>
<feature type="domain" description="CobW C-terminal" evidence="2">
    <location>
        <begin position="227"/>
        <end position="316"/>
    </location>
</feature>
<dbReference type="OrthoDB" id="9808822at2"/>
<evidence type="ECO:0000313" key="3">
    <source>
        <dbReference type="EMBL" id="SDN81369.1"/>
    </source>
</evidence>
<gene>
    <name evidence="3" type="ORF">SAMN05216360_111170</name>
</gene>
<dbReference type="SUPFAM" id="SSF90002">
    <property type="entry name" value="Hypothetical protein YjiA, C-terminal domain"/>
    <property type="match status" value="1"/>
</dbReference>
<dbReference type="CDD" id="cd03112">
    <property type="entry name" value="CobW-like"/>
    <property type="match status" value="1"/>
</dbReference>
<evidence type="ECO:0000259" key="2">
    <source>
        <dbReference type="SMART" id="SM00833"/>
    </source>
</evidence>
<dbReference type="PANTHER" id="PTHR13748">
    <property type="entry name" value="COBW-RELATED"/>
    <property type="match status" value="1"/>
</dbReference>
<dbReference type="Pfam" id="PF07683">
    <property type="entry name" value="CobW_C"/>
    <property type="match status" value="1"/>
</dbReference>
<reference evidence="4" key="1">
    <citation type="submission" date="2016-10" db="EMBL/GenBank/DDBJ databases">
        <authorList>
            <person name="Varghese N."/>
            <person name="Submissions S."/>
        </authorList>
    </citation>
    <scope>NUCLEOTIDE SEQUENCE [LARGE SCALE GENOMIC DNA]</scope>
    <source>
        <strain evidence="4">BL47</strain>
    </source>
</reference>
<evidence type="ECO:0000256" key="1">
    <source>
        <dbReference type="ARBA" id="ARBA00045658"/>
    </source>
</evidence>
<comment type="function">
    <text evidence="1">Zinc chaperone that directly transfers zinc cofactor to target proteins, thereby activating them. Zinc is transferred from the CXCC motif in the GTPase domain to the zinc binding site in target proteins in a process requiring GTP hydrolysis.</text>
</comment>
<dbReference type="SMART" id="SM00833">
    <property type="entry name" value="CobW_C"/>
    <property type="match status" value="1"/>
</dbReference>
<organism evidence="3 4">
    <name type="scientific">Methylobacterium phyllostachyos</name>
    <dbReference type="NCBI Taxonomy" id="582672"/>
    <lineage>
        <taxon>Bacteria</taxon>
        <taxon>Pseudomonadati</taxon>
        <taxon>Pseudomonadota</taxon>
        <taxon>Alphaproteobacteria</taxon>
        <taxon>Hyphomicrobiales</taxon>
        <taxon>Methylobacteriaceae</taxon>
        <taxon>Methylobacterium</taxon>
    </lineage>
</organism>
<dbReference type="Gene3D" id="3.40.50.300">
    <property type="entry name" value="P-loop containing nucleotide triphosphate hydrolases"/>
    <property type="match status" value="1"/>
</dbReference>
<dbReference type="GO" id="GO:0005737">
    <property type="term" value="C:cytoplasm"/>
    <property type="evidence" value="ECO:0007669"/>
    <property type="project" value="TreeGrafter"/>
</dbReference>
<dbReference type="InterPro" id="IPR051316">
    <property type="entry name" value="Zinc-reg_GTPase_activator"/>
</dbReference>
<dbReference type="InterPro" id="IPR027417">
    <property type="entry name" value="P-loop_NTPase"/>
</dbReference>
<dbReference type="PANTHER" id="PTHR13748:SF62">
    <property type="entry name" value="COBW DOMAIN-CONTAINING PROTEIN"/>
    <property type="match status" value="1"/>
</dbReference>
<dbReference type="RefSeq" id="WP_091718364.1">
    <property type="nucleotide sequence ID" value="NZ_FNHS01000011.1"/>
</dbReference>
<keyword evidence="4" id="KW-1185">Reference proteome</keyword>
<name>A0A1H0EGH5_9HYPH</name>
<dbReference type="Proteomes" id="UP000198704">
    <property type="component" value="Unassembled WGS sequence"/>
</dbReference>
<dbReference type="STRING" id="582672.SAMN05216360_111170"/>
<accession>A0A1H0EGH5</accession>
<dbReference type="InterPro" id="IPR003495">
    <property type="entry name" value="CobW/HypB/UreG_nucleotide-bd"/>
</dbReference>
<evidence type="ECO:0000313" key="4">
    <source>
        <dbReference type="Proteomes" id="UP000198704"/>
    </source>
</evidence>
<sequence>MRRGLPAPATRCPLTVVGGFLGAGKTTLLNRLLAGSQGRYAVLVNDFGAINVDAGLIQDHDGQTLRLTNGCVCCSLADGFLDTLMRVLAEPEPFDHIVIEASGVGDPGAIAEIALVEPGLVLRGVVVLADAERLPGLAADPRLGDTLARQIRAADLLVLNKRDLVDEAGRAAARDTLAALAPGVPVVETVAAALPAAIFDLGGAGPDRARRGSTRLRAEAVPHEEAFQRLLYRRTGAFDRVALERALTGMPAALLRLKGRLGLADRPGMHLLQMVGRRWSLSLLPEPAPDAAELVGIAATDPEAGPALAGLLDAALRPLHIPHGDRTRCA</sequence>